<gene>
    <name evidence="6" type="ORF">FDP22_07535</name>
</gene>
<dbReference type="PRINTS" id="PR00035">
    <property type="entry name" value="HTHGNTR"/>
</dbReference>
<dbReference type="Gene3D" id="1.20.120.530">
    <property type="entry name" value="GntR ligand-binding domain-like"/>
    <property type="match status" value="1"/>
</dbReference>
<reference evidence="6 7" key="1">
    <citation type="submission" date="2019-06" db="EMBL/GenBank/DDBJ databases">
        <title>Genome sequence of Rhodobacteraceae bacterium D4M1.</title>
        <authorList>
            <person name="Cao J."/>
        </authorList>
    </citation>
    <scope>NUCLEOTIDE SEQUENCE [LARGE SCALE GENOMIC DNA]</scope>
    <source>
        <strain evidence="6 7">D4M1</strain>
    </source>
</reference>
<dbReference type="InterPro" id="IPR000524">
    <property type="entry name" value="Tscrpt_reg_HTH_GntR"/>
</dbReference>
<name>A0A5B8FGU6_9RHOB</name>
<dbReference type="SUPFAM" id="SSF48008">
    <property type="entry name" value="GntR ligand-binding domain-like"/>
    <property type="match status" value="1"/>
</dbReference>
<sequence length="300" mass="33832">MARTDIRFREAFNALLDICSGLEGGASLPSENTLAQGMGVSRTVVRAGLQRLSDESIILWDGRAKTLLRRPDAADWLELRDEAPDTDALETRFLEWVLRFDVPAGTTLNVAQLSREFSVAPRTLQEFLAGLSRFGLVERRQRGGWRLLGFTADFAVELSEFRTVLELNAVRQLVALPPGHEIWPRLEALRARHLALAARVETHFHDFSKLDEAFHTTVTGVVKNRFVAEFQKVISLIFHYHYTWDKTEEKARNAAAIAEHLTWIEAMLARDAPASKAAALRHLRTSKTTLLSSMHSHRLA</sequence>
<protein>
    <submittedName>
        <fullName evidence="6">GntR family transcriptional regulator</fullName>
    </submittedName>
</protein>
<dbReference type="Pfam" id="PF00392">
    <property type="entry name" value="GntR"/>
    <property type="match status" value="1"/>
</dbReference>
<feature type="domain" description="HTH gntR-type" evidence="4">
    <location>
        <begin position="89"/>
        <end position="147"/>
    </location>
</feature>
<dbReference type="InterPro" id="IPR011711">
    <property type="entry name" value="GntR_C"/>
</dbReference>
<keyword evidence="7" id="KW-1185">Reference proteome</keyword>
<dbReference type="GO" id="GO:0003677">
    <property type="term" value="F:DNA binding"/>
    <property type="evidence" value="ECO:0007669"/>
    <property type="project" value="UniProtKB-KW"/>
</dbReference>
<keyword evidence="3" id="KW-0804">Transcription</keyword>
<dbReference type="GO" id="GO:0003700">
    <property type="term" value="F:DNA-binding transcription factor activity"/>
    <property type="evidence" value="ECO:0007669"/>
    <property type="project" value="InterPro"/>
</dbReference>
<accession>A0A5B8FGU6</accession>
<dbReference type="InterPro" id="IPR036388">
    <property type="entry name" value="WH-like_DNA-bd_sf"/>
</dbReference>
<feature type="domain" description="GntR C-terminal" evidence="5">
    <location>
        <begin position="157"/>
        <end position="285"/>
    </location>
</feature>
<dbReference type="AlphaFoldDB" id="A0A5B8FGU6"/>
<evidence type="ECO:0000313" key="7">
    <source>
        <dbReference type="Proteomes" id="UP000305888"/>
    </source>
</evidence>
<proteinExistence type="predicted"/>
<evidence type="ECO:0000256" key="2">
    <source>
        <dbReference type="ARBA" id="ARBA00023125"/>
    </source>
</evidence>
<dbReference type="OrthoDB" id="9799812at2"/>
<dbReference type="RefSeq" id="WP_138572295.1">
    <property type="nucleotide sequence ID" value="NZ_CP040818.1"/>
</dbReference>
<dbReference type="InterPro" id="IPR036390">
    <property type="entry name" value="WH_DNA-bd_sf"/>
</dbReference>
<evidence type="ECO:0000256" key="1">
    <source>
        <dbReference type="ARBA" id="ARBA00023015"/>
    </source>
</evidence>
<dbReference type="PANTHER" id="PTHR43537:SF51">
    <property type="entry name" value="HTH-TYPE TRANSCRIPTIONAL REGULATOR LGOR-RELATED"/>
    <property type="match status" value="1"/>
</dbReference>
<dbReference type="Proteomes" id="UP000305888">
    <property type="component" value="Chromosome"/>
</dbReference>
<evidence type="ECO:0000259" key="5">
    <source>
        <dbReference type="SMART" id="SM00895"/>
    </source>
</evidence>
<dbReference type="SMART" id="SM00895">
    <property type="entry name" value="FCD"/>
    <property type="match status" value="1"/>
</dbReference>
<dbReference type="EMBL" id="CP040818">
    <property type="protein sequence ID" value="QDL91651.1"/>
    <property type="molecule type" value="Genomic_DNA"/>
</dbReference>
<keyword evidence="2" id="KW-0238">DNA-binding</keyword>
<dbReference type="SUPFAM" id="SSF46785">
    <property type="entry name" value="Winged helix' DNA-binding domain"/>
    <property type="match status" value="2"/>
</dbReference>
<dbReference type="KEGG" id="ppru:FDP22_07535"/>
<keyword evidence="1" id="KW-0805">Transcription regulation</keyword>
<feature type="domain" description="HTH gntR-type" evidence="4">
    <location>
        <begin position="11"/>
        <end position="67"/>
    </location>
</feature>
<evidence type="ECO:0000256" key="3">
    <source>
        <dbReference type="ARBA" id="ARBA00023163"/>
    </source>
</evidence>
<organism evidence="6 7">
    <name type="scientific">Paroceanicella profunda</name>
    <dbReference type="NCBI Taxonomy" id="2579971"/>
    <lineage>
        <taxon>Bacteria</taxon>
        <taxon>Pseudomonadati</taxon>
        <taxon>Pseudomonadota</taxon>
        <taxon>Alphaproteobacteria</taxon>
        <taxon>Rhodobacterales</taxon>
        <taxon>Paracoccaceae</taxon>
        <taxon>Paroceanicella</taxon>
    </lineage>
</organism>
<dbReference type="Pfam" id="PF07729">
    <property type="entry name" value="FCD"/>
    <property type="match status" value="1"/>
</dbReference>
<evidence type="ECO:0000259" key="4">
    <source>
        <dbReference type="SMART" id="SM00345"/>
    </source>
</evidence>
<dbReference type="SMART" id="SM00345">
    <property type="entry name" value="HTH_GNTR"/>
    <property type="match status" value="2"/>
</dbReference>
<dbReference type="Gene3D" id="1.10.10.10">
    <property type="entry name" value="Winged helix-like DNA-binding domain superfamily/Winged helix DNA-binding domain"/>
    <property type="match status" value="2"/>
</dbReference>
<dbReference type="PANTHER" id="PTHR43537">
    <property type="entry name" value="TRANSCRIPTIONAL REGULATOR, GNTR FAMILY"/>
    <property type="match status" value="1"/>
</dbReference>
<evidence type="ECO:0000313" key="6">
    <source>
        <dbReference type="EMBL" id="QDL91651.1"/>
    </source>
</evidence>
<dbReference type="InterPro" id="IPR008920">
    <property type="entry name" value="TF_FadR/GntR_C"/>
</dbReference>